<dbReference type="RefSeq" id="WP_107021542.1">
    <property type="nucleotide sequence ID" value="NZ_KZ679057.1"/>
</dbReference>
<protein>
    <recommendedName>
        <fullName evidence="4">Protein kinase domain-containing protein</fullName>
    </recommendedName>
</protein>
<comment type="caution">
    <text evidence="2">The sequence shown here is derived from an EMBL/GenBank/DDBJ whole genome shotgun (WGS) entry which is preliminary data.</text>
</comment>
<dbReference type="Gene3D" id="1.10.510.10">
    <property type="entry name" value="Transferase(Phosphotransferase) domain 1"/>
    <property type="match status" value="1"/>
</dbReference>
<sequence>MNVRGRSGSRYQVQADLLNRGGQADLYLCRDDRGSTRVLKKYNKPITAHAAVEQVARLSALGRGIVLNAEGTNGDRKLGRTTETSVNWPIDVVDGHQGIDAVVLPLIPDSFMRLNSKGERHPRTLDFLGMARADPPAADVRVGVLIRICDILVMLDGRALTHGDISWKNIVWREDDTHAYLIDCDGLWPHHPPPTSGPSTNEWQDPRLIRRRVPAHDHYSDRYALALVLYRGLFLNSGGPRWSEAGPRGRWIKASNFPDRLDPTLRGLFARAFDRPDDTAGRPRPSEWRDALHRVYLVSGSRPTYRRDALRVLDDYADRFRDSVGPAAAQRRGTALVPVPAARAVGRGAVAPVGGPSRAPAPVGRPAGAAPAGTGAAVRRTGTPTPPAPGAARPVRSGARRGRGWGAGLILGTVAVAALARWTVENGEGTAPRGSVPRTVSAVDCPKEIVADLPVAERSGAELMRRYRTSEHLITVCRTSDGGFYYHGAWRKGDPDSTITIPAQATDDGYRAERGGYVYAISGDTVTVSVPGQAPKEYALTVIEQR</sequence>
<reference evidence="2 3" key="1">
    <citation type="submission" date="2018-03" db="EMBL/GenBank/DDBJ databases">
        <title>Streptomyces dioscori sp. nov., a novel endophytic actinobacterium isolated from bulbil of Dioscorea bulbifera L.</title>
        <authorList>
            <person name="Zhikuan W."/>
        </authorList>
    </citation>
    <scope>NUCLEOTIDE SEQUENCE [LARGE SCALE GENOMIC DNA]</scope>
    <source>
        <strain evidence="2 3">A217</strain>
    </source>
</reference>
<dbReference type="OrthoDB" id="3636727at2"/>
<evidence type="ECO:0000256" key="1">
    <source>
        <dbReference type="SAM" id="MobiDB-lite"/>
    </source>
</evidence>
<evidence type="ECO:0008006" key="4">
    <source>
        <dbReference type="Google" id="ProtNLM"/>
    </source>
</evidence>
<name>A0A2P8PW53_9ACTN</name>
<dbReference type="AlphaFoldDB" id="A0A2P8PW53"/>
<accession>A0A2P8PW53</accession>
<evidence type="ECO:0000313" key="3">
    <source>
        <dbReference type="Proteomes" id="UP000240429"/>
    </source>
</evidence>
<gene>
    <name evidence="2" type="ORF">C6Y14_38395</name>
</gene>
<evidence type="ECO:0000313" key="2">
    <source>
        <dbReference type="EMBL" id="PSM38211.1"/>
    </source>
</evidence>
<feature type="compositionally biased region" description="Low complexity" evidence="1">
    <location>
        <begin position="353"/>
        <end position="383"/>
    </location>
</feature>
<dbReference type="InterPro" id="IPR011009">
    <property type="entry name" value="Kinase-like_dom_sf"/>
</dbReference>
<feature type="region of interest" description="Disordered" evidence="1">
    <location>
        <begin position="353"/>
        <end position="400"/>
    </location>
</feature>
<proteinExistence type="predicted"/>
<dbReference type="SUPFAM" id="SSF56112">
    <property type="entry name" value="Protein kinase-like (PK-like)"/>
    <property type="match status" value="1"/>
</dbReference>
<dbReference type="EMBL" id="PYBJ01000031">
    <property type="protein sequence ID" value="PSM38211.1"/>
    <property type="molecule type" value="Genomic_DNA"/>
</dbReference>
<keyword evidence="3" id="KW-1185">Reference proteome</keyword>
<organism evidence="2 3">
    <name type="scientific">Streptomyces dioscori</name>
    <dbReference type="NCBI Taxonomy" id="2109333"/>
    <lineage>
        <taxon>Bacteria</taxon>
        <taxon>Bacillati</taxon>
        <taxon>Actinomycetota</taxon>
        <taxon>Actinomycetes</taxon>
        <taxon>Kitasatosporales</taxon>
        <taxon>Streptomycetaceae</taxon>
        <taxon>Streptomyces</taxon>
        <taxon>Streptomyces aurantiacus group</taxon>
    </lineage>
</organism>
<dbReference type="Proteomes" id="UP000240429">
    <property type="component" value="Unassembled WGS sequence"/>
</dbReference>